<keyword evidence="1" id="KW-1133">Transmembrane helix</keyword>
<evidence type="ECO:0000313" key="3">
    <source>
        <dbReference type="Proteomes" id="UP000034778"/>
    </source>
</evidence>
<accession>A0A0F9ZKH0</accession>
<evidence type="ECO:0000256" key="1">
    <source>
        <dbReference type="SAM" id="Phobius"/>
    </source>
</evidence>
<keyword evidence="1" id="KW-0472">Membrane</keyword>
<dbReference type="EMBL" id="LBOW01000007">
    <property type="protein sequence ID" value="KKP44614.1"/>
    <property type="molecule type" value="Genomic_DNA"/>
</dbReference>
<protein>
    <submittedName>
        <fullName evidence="2">Uncharacterized protein</fullName>
    </submittedName>
</protein>
<sequence>MFVNSTRNKKSKARVDAENTACTEANGIYDPATGGCTAKPLTAEEERAEQKDCEASGWIYNNGNCTPRVDPTTFYNVATGQATSAEIALVTSYCQATSATQNPDCGQQSIQTLSTNTLITMYNDPDIISKMKQQEVVLEQYVNTANANKALQKFAESNGTYVYTPEEAEAVKQLCFQENGGPVQACTDLKQFSFDYLDSQAVIQFDQNIEEYNAQNPNAPLTISYKPNLAPLGSFENPISNVLGPEFSATIPDPPPSLWESYWNELIYGNPNLEITGLGTYGLGGGNAVLIPPPASALDPNNPQGFQNWISAQVYGMGSGAVVGALVLGGELLPFALPALETQALVILSNPVIATGLQLVQAATAGYLTYGAIDCAIGPGFICQNASIMAFVGYNADPYGFTQSFNQGLRTIYNTGKILFQGPSLEFGLGYMSGGKPVSNVGTVASGETYYGPQLITIEQDGTTSFSFWNPITRSYQPYEYVPLNEIIPDSAIVQAVQSLDDPISSALAPLVEIPNPNLAAVISGTALMMGPDITNGIITNSPSLESQLISTPSFPLSPLVIDFTQVQNSITDLIGLPHTISLSKSPITDNGWSLYSVGGPNANFIIPDFPEGQNGVVIQVSSDPIPITRLQIADPTNPNGFRVIDLIPGENIVVGNTTLNFNLNSQNVPILTVNTSQVFWNSITHLPTPFEIWNGVKSQIKLNNTQNILAKSLTEPFSDEFKVARYVFRRTDLTSLVTDPTTGEILDSYEILLSKVENLMTNEGYTPLEAVNIILAEGKESLEVDLDEIAIIFIDQDSLSAKVLCNSKIDCLETPMLQKALLTDLGVKSEVILGIGGTKGNPDFPFAHGALLVDNEVIGYNLIPRPVNVFQRFADAVKWGNFTTSISKAVQQTTLPQLSLTTSSPAVAGANLGVRTAFELMIYSAEYQITNLVYLVRDLLRISITATPTDIWNGIKNSNFVTKYIVDQRGRLPWLRTQNMTKQILSQAQANIKKDYTNIMQAFSSHSMSRAKSASTIPSTDLGRQVLKIMKGITPDSRFPSFNEAVTNLDYARSSLADKILLVNSLNEAKIILSQNGVSLYNATRGFLPSGITAQTLSSNEIVIDPNTLADWTIFKPTLIHEVVHIGLNRVADSITSQLTTGGNKVGIIQLQGALFAVEQEDWGYVYQARTAIHELTTNSTLTEQQKNELQGAVDEAMVFYNWVVFGDVIPISNSLSLSIWANDLLDALFPPQAPVGAKVDLTLFKIAGTTINSDTLANISKAIQKYIPDGWTGMTPTQLFLIGAAPGILLIIFAVAIVLGIILSPFFIQKDIPVPQSIINPPAIETQIVQTQIAQTQTAQNNPNQPKTISDFAMGIMSNCVQGDWGYFNACVGQFFHGIILATTDGIIPIFGGISDSPTEHYWCTDLVWDSAIAAGYSFSYEIAGALNMYDDFIANDSVVLSENANYDPVSGNVESGMVAFVSKPHLDGSYSVAHVGIVSEIITTDTGTYELDNQGRLVMYNADGTPYYIRGFGDIETYAQNQ</sequence>
<feature type="transmembrane region" description="Helical" evidence="1">
    <location>
        <begin position="1281"/>
        <end position="1305"/>
    </location>
</feature>
<evidence type="ECO:0000313" key="2">
    <source>
        <dbReference type="EMBL" id="KKP44614.1"/>
    </source>
</evidence>
<name>A0A0F9ZKH0_9BACT</name>
<gene>
    <name evidence="2" type="ORF">UR35_C0007G0030</name>
</gene>
<proteinExistence type="predicted"/>
<dbReference type="Proteomes" id="UP000034778">
    <property type="component" value="Unassembled WGS sequence"/>
</dbReference>
<reference evidence="2 3" key="1">
    <citation type="journal article" date="2015" name="Nature">
        <title>rRNA introns, odd ribosomes, and small enigmatic genomes across a large radiation of phyla.</title>
        <authorList>
            <person name="Brown C.T."/>
            <person name="Hug L.A."/>
            <person name="Thomas B.C."/>
            <person name="Sharon I."/>
            <person name="Castelle C.J."/>
            <person name="Singh A."/>
            <person name="Wilkins M.J."/>
            <person name="Williams K.H."/>
            <person name="Banfield J.F."/>
        </authorList>
    </citation>
    <scope>NUCLEOTIDE SEQUENCE [LARGE SCALE GENOMIC DNA]</scope>
</reference>
<dbReference type="STRING" id="1618566.UR35_C0007G0030"/>
<comment type="caution">
    <text evidence="2">The sequence shown here is derived from an EMBL/GenBank/DDBJ whole genome shotgun (WGS) entry which is preliminary data.</text>
</comment>
<organism evidence="2 3">
    <name type="scientific">Candidatus Woesebacteria bacterium GW2011_GWB1_33_22</name>
    <dbReference type="NCBI Taxonomy" id="1618566"/>
    <lineage>
        <taxon>Bacteria</taxon>
        <taxon>Candidatus Woeseibacteriota</taxon>
    </lineage>
</organism>
<keyword evidence="1" id="KW-0812">Transmembrane</keyword>